<comment type="caution">
    <text evidence="18">The sequence shown here is derived from an EMBL/GenBank/DDBJ whole genome shotgun (WGS) entry which is preliminary data.</text>
</comment>
<dbReference type="PROSITE" id="PS00107">
    <property type="entry name" value="PROTEIN_KINASE_ATP"/>
    <property type="match status" value="1"/>
</dbReference>
<evidence type="ECO:0000256" key="3">
    <source>
        <dbReference type="ARBA" id="ARBA00022679"/>
    </source>
</evidence>
<feature type="compositionally biased region" description="Low complexity" evidence="16">
    <location>
        <begin position="1"/>
        <end position="14"/>
    </location>
</feature>
<evidence type="ECO:0000256" key="13">
    <source>
        <dbReference type="PIRSR" id="PIRSR630616-3"/>
    </source>
</evidence>
<dbReference type="GO" id="GO:0030261">
    <property type="term" value="P:chromosome condensation"/>
    <property type="evidence" value="ECO:0007669"/>
    <property type="project" value="UniProtKB-ARBA"/>
</dbReference>
<keyword evidence="3 15" id="KW-0808">Transferase</keyword>
<comment type="catalytic activity">
    <reaction evidence="9 15">
        <text>L-threonyl-[protein] + ATP = O-phospho-L-threonyl-[protein] + ADP + H(+)</text>
        <dbReference type="Rhea" id="RHEA:46608"/>
        <dbReference type="Rhea" id="RHEA-COMP:11060"/>
        <dbReference type="Rhea" id="RHEA-COMP:11605"/>
        <dbReference type="ChEBI" id="CHEBI:15378"/>
        <dbReference type="ChEBI" id="CHEBI:30013"/>
        <dbReference type="ChEBI" id="CHEBI:30616"/>
        <dbReference type="ChEBI" id="CHEBI:61977"/>
        <dbReference type="ChEBI" id="CHEBI:456216"/>
        <dbReference type="EC" id="2.7.11.1"/>
    </reaction>
</comment>
<dbReference type="FunFam" id="1.10.510.10:FF:000235">
    <property type="entry name" value="Serine/threonine-protein kinase ark1"/>
    <property type="match status" value="1"/>
</dbReference>
<keyword evidence="5 15" id="KW-0418">Kinase</keyword>
<feature type="binding site" evidence="12">
    <location>
        <begin position="108"/>
        <end position="110"/>
    </location>
    <ligand>
        <name>ATP</name>
        <dbReference type="ChEBI" id="CHEBI:30616"/>
    </ligand>
</feature>
<dbReference type="GO" id="GO:0000070">
    <property type="term" value="P:mitotic sister chromatid segregation"/>
    <property type="evidence" value="ECO:0007669"/>
    <property type="project" value="UniProtKB-ARBA"/>
</dbReference>
<evidence type="ECO:0000256" key="9">
    <source>
        <dbReference type="ARBA" id="ARBA00047899"/>
    </source>
</evidence>
<organism evidence="18 19">
    <name type="scientific">Ditylenchus destructor</name>
    <dbReference type="NCBI Taxonomy" id="166010"/>
    <lineage>
        <taxon>Eukaryota</taxon>
        <taxon>Metazoa</taxon>
        <taxon>Ecdysozoa</taxon>
        <taxon>Nematoda</taxon>
        <taxon>Chromadorea</taxon>
        <taxon>Rhabditida</taxon>
        <taxon>Tylenchina</taxon>
        <taxon>Tylenchomorpha</taxon>
        <taxon>Sphaerularioidea</taxon>
        <taxon>Anguinidae</taxon>
        <taxon>Anguininae</taxon>
        <taxon>Ditylenchus</taxon>
    </lineage>
</organism>
<dbReference type="GO" id="GO:0006325">
    <property type="term" value="P:chromatin organization"/>
    <property type="evidence" value="ECO:0007669"/>
    <property type="project" value="UniProtKB-KW"/>
</dbReference>
<dbReference type="FunFam" id="3.30.200.20:FF:000042">
    <property type="entry name" value="Aurora kinase A"/>
    <property type="match status" value="1"/>
</dbReference>
<protein>
    <recommendedName>
        <fullName evidence="15">Aurora kinase</fullName>
        <ecNumber evidence="15">2.7.11.1</ecNumber>
    </recommendedName>
</protein>
<evidence type="ECO:0000256" key="5">
    <source>
        <dbReference type="ARBA" id="ARBA00022777"/>
    </source>
</evidence>
<evidence type="ECO:0000256" key="4">
    <source>
        <dbReference type="ARBA" id="ARBA00022741"/>
    </source>
</evidence>
<dbReference type="InterPro" id="IPR011009">
    <property type="entry name" value="Kinase-like_dom_sf"/>
</dbReference>
<keyword evidence="2 15" id="KW-0723">Serine/threonine-protein kinase</keyword>
<gene>
    <name evidence="18" type="ORF">DdX_15886</name>
</gene>
<keyword evidence="19" id="KW-1185">Reference proteome</keyword>
<dbReference type="GO" id="GO:0032506">
    <property type="term" value="P:cytokinetic process"/>
    <property type="evidence" value="ECO:0007669"/>
    <property type="project" value="UniProtKB-ARBA"/>
</dbReference>
<evidence type="ECO:0000256" key="14">
    <source>
        <dbReference type="PROSITE-ProRule" id="PRU10141"/>
    </source>
</evidence>
<keyword evidence="6 12" id="KW-0067">ATP-binding</keyword>
<keyword evidence="7" id="KW-0156">Chromatin regulator</keyword>
<dbReference type="AlphaFoldDB" id="A0AAD4MRE7"/>
<dbReference type="SMART" id="SM00220">
    <property type="entry name" value="S_TKc"/>
    <property type="match status" value="1"/>
</dbReference>
<comment type="similarity">
    <text evidence="15">Belongs to the protein kinase superfamily. Ser/Thr protein kinase family. Aurora subfamily.</text>
</comment>
<dbReference type="InterPro" id="IPR017441">
    <property type="entry name" value="Protein_kinase_ATP_BS"/>
</dbReference>
<evidence type="ECO:0000313" key="18">
    <source>
        <dbReference type="EMBL" id="KAI1701788.1"/>
    </source>
</evidence>
<dbReference type="GO" id="GO:0051321">
    <property type="term" value="P:meiotic cell cycle"/>
    <property type="evidence" value="ECO:0007669"/>
    <property type="project" value="UniProtKB-KW"/>
</dbReference>
<dbReference type="GO" id="GO:0004674">
    <property type="term" value="F:protein serine/threonine kinase activity"/>
    <property type="evidence" value="ECO:0007669"/>
    <property type="project" value="UniProtKB-KW"/>
</dbReference>
<proteinExistence type="inferred from homology"/>
<feature type="binding site" evidence="12">
    <location>
        <position position="171"/>
    </location>
    <ligand>
        <name>ATP</name>
        <dbReference type="ChEBI" id="CHEBI:30616"/>
    </ligand>
</feature>
<evidence type="ECO:0000256" key="1">
    <source>
        <dbReference type="ARBA" id="ARBA00004214"/>
    </source>
</evidence>
<feature type="region of interest" description="Disordered" evidence="16">
    <location>
        <begin position="1"/>
        <end position="23"/>
    </location>
</feature>
<feature type="binding site" evidence="12">
    <location>
        <begin position="157"/>
        <end position="158"/>
    </location>
    <ligand>
        <name>ATP</name>
        <dbReference type="ChEBI" id="CHEBI:30616"/>
    </ligand>
</feature>
<dbReference type="EC" id="2.7.11.1" evidence="15"/>
<comment type="catalytic activity">
    <reaction evidence="10 15">
        <text>L-seryl-[protein] + ATP = O-phospho-L-seryl-[protein] + ADP + H(+)</text>
        <dbReference type="Rhea" id="RHEA:17989"/>
        <dbReference type="Rhea" id="RHEA-COMP:9863"/>
        <dbReference type="Rhea" id="RHEA-COMP:11604"/>
        <dbReference type="ChEBI" id="CHEBI:15378"/>
        <dbReference type="ChEBI" id="CHEBI:29999"/>
        <dbReference type="ChEBI" id="CHEBI:30616"/>
        <dbReference type="ChEBI" id="CHEBI:83421"/>
        <dbReference type="ChEBI" id="CHEBI:456216"/>
        <dbReference type="EC" id="2.7.11.1"/>
    </reaction>
</comment>
<comment type="subcellular location">
    <subcellularLocation>
        <location evidence="1">Midbody</location>
    </subcellularLocation>
</comment>
<evidence type="ECO:0000256" key="12">
    <source>
        <dbReference type="PIRSR" id="PIRSR630616-2"/>
    </source>
</evidence>
<keyword evidence="4 12" id="KW-0547">Nucleotide-binding</keyword>
<dbReference type="InterPro" id="IPR000719">
    <property type="entry name" value="Prot_kinase_dom"/>
</dbReference>
<reference evidence="18" key="1">
    <citation type="submission" date="2022-01" db="EMBL/GenBank/DDBJ databases">
        <title>Genome Sequence Resource for Two Populations of Ditylenchus destructor, the Migratory Endoparasitic Phytonematode.</title>
        <authorList>
            <person name="Zhang H."/>
            <person name="Lin R."/>
            <person name="Xie B."/>
        </authorList>
    </citation>
    <scope>NUCLEOTIDE SEQUENCE</scope>
    <source>
        <strain evidence="18">BazhouSP</strain>
    </source>
</reference>
<evidence type="ECO:0000256" key="6">
    <source>
        <dbReference type="ARBA" id="ARBA00022840"/>
    </source>
</evidence>
<feature type="active site" description="Proton acceptor" evidence="11">
    <location>
        <position position="153"/>
    </location>
</feature>
<evidence type="ECO:0000256" key="11">
    <source>
        <dbReference type="PIRSR" id="PIRSR630616-1"/>
    </source>
</evidence>
<evidence type="ECO:0000256" key="10">
    <source>
        <dbReference type="ARBA" id="ARBA00048679"/>
    </source>
</evidence>
<evidence type="ECO:0000256" key="16">
    <source>
        <dbReference type="SAM" id="MobiDB-lite"/>
    </source>
</evidence>
<dbReference type="CDD" id="cd14007">
    <property type="entry name" value="STKc_Aurora"/>
    <property type="match status" value="1"/>
</dbReference>
<dbReference type="PROSITE" id="PS50011">
    <property type="entry name" value="PROTEIN_KINASE_DOM"/>
    <property type="match status" value="1"/>
</dbReference>
<dbReference type="GO" id="GO:0030496">
    <property type="term" value="C:midbody"/>
    <property type="evidence" value="ECO:0007669"/>
    <property type="project" value="UniProtKB-SubCell"/>
</dbReference>
<feature type="binding site" evidence="12">
    <location>
        <position position="40"/>
    </location>
    <ligand>
        <name>ATP</name>
        <dbReference type="ChEBI" id="CHEBI:30616"/>
    </ligand>
</feature>
<feature type="binding site" evidence="12 14">
    <location>
        <position position="59"/>
    </location>
    <ligand>
        <name>ATP</name>
        <dbReference type="ChEBI" id="CHEBI:30616"/>
    </ligand>
</feature>
<feature type="domain" description="Protein kinase" evidence="17">
    <location>
        <begin position="30"/>
        <end position="280"/>
    </location>
</feature>
<evidence type="ECO:0000256" key="2">
    <source>
        <dbReference type="ARBA" id="ARBA00022527"/>
    </source>
</evidence>
<dbReference type="InterPro" id="IPR030616">
    <property type="entry name" value="Aur-like"/>
</dbReference>
<keyword evidence="8" id="KW-0469">Meiosis</keyword>
<dbReference type="SUPFAM" id="SSF56112">
    <property type="entry name" value="Protein kinase-like (PK-like)"/>
    <property type="match status" value="1"/>
</dbReference>
<dbReference type="PANTHER" id="PTHR24350">
    <property type="entry name" value="SERINE/THREONINE-PROTEIN KINASE IAL-RELATED"/>
    <property type="match status" value="1"/>
</dbReference>
<dbReference type="EMBL" id="JAKKPZ010000111">
    <property type="protein sequence ID" value="KAI1701788.1"/>
    <property type="molecule type" value="Genomic_DNA"/>
</dbReference>
<evidence type="ECO:0000256" key="8">
    <source>
        <dbReference type="ARBA" id="ARBA00023254"/>
    </source>
</evidence>
<name>A0AAD4MRE7_9BILA</name>
<sequence>MASNVSDDSSKNSSTGAEDQKKTSWSLEDFEIGKPLGKGKFGNVYLARERKTHYIVAIKVLFKKDLEKHKVFHQLRREIEIQYHLRHPNILRLHGYFYDDDRVYLLLEYAARGSVYGLLKKEGKFGEMETAKIVYQLADALIYCHAKNVIHRDIKPENLLENQKGDIKIADFGWSVHAPSSKRQTLCGTLDYLPPEMLFDKAHDHNVDNWSVGVLLFEFLVGKPPFEHETSAQTMEHIRNVRYTFPTDFPNGAKDLVTKLLVAEPSHRLPLEKIKIHPWIQGHLPSTMKGIENKTAGNA</sequence>
<dbReference type="PIRSF" id="PIRSF000654">
    <property type="entry name" value="Integrin-linked_kinase"/>
    <property type="match status" value="1"/>
</dbReference>
<evidence type="ECO:0000259" key="17">
    <source>
        <dbReference type="PROSITE" id="PS50011"/>
    </source>
</evidence>
<evidence type="ECO:0000313" key="19">
    <source>
        <dbReference type="Proteomes" id="UP001201812"/>
    </source>
</evidence>
<dbReference type="GO" id="GO:0005524">
    <property type="term" value="F:ATP binding"/>
    <property type="evidence" value="ECO:0007669"/>
    <property type="project" value="UniProtKB-UniRule"/>
</dbReference>
<evidence type="ECO:0000256" key="7">
    <source>
        <dbReference type="ARBA" id="ARBA00022853"/>
    </source>
</evidence>
<dbReference type="Gene3D" id="1.10.510.10">
    <property type="entry name" value="Transferase(Phosphotransferase) domain 1"/>
    <property type="match status" value="1"/>
</dbReference>
<feature type="cross-link" description="Glycyl lysine isopeptide (Lys-Gly) (interchain with G-Cter in SUMO2)" evidence="13">
    <location>
        <position position="155"/>
    </location>
</feature>
<dbReference type="Gene3D" id="3.30.200.20">
    <property type="entry name" value="Phosphorylase Kinase, domain 1"/>
    <property type="match status" value="1"/>
</dbReference>
<accession>A0AAD4MRE7</accession>
<dbReference type="Pfam" id="PF00069">
    <property type="entry name" value="Pkinase"/>
    <property type="match status" value="1"/>
</dbReference>
<evidence type="ECO:0000256" key="15">
    <source>
        <dbReference type="RuleBase" id="RU367134"/>
    </source>
</evidence>
<dbReference type="Proteomes" id="UP001201812">
    <property type="component" value="Unassembled WGS sequence"/>
</dbReference>